<evidence type="ECO:0000313" key="2">
    <source>
        <dbReference type="EMBL" id="CAK9014796.1"/>
    </source>
</evidence>
<protein>
    <submittedName>
        <fullName evidence="2">Uncharacterized protein</fullName>
    </submittedName>
</protein>
<keyword evidence="1" id="KW-0812">Transmembrane</keyword>
<dbReference type="Proteomes" id="UP001642464">
    <property type="component" value="Unassembled WGS sequence"/>
</dbReference>
<sequence length="210" mass="23619">MAVTRRPLLSCLVLAALCVLTGNCFIGAIRTPRRDLGSNSRLPMQGTQVEVADSKEDDPFLQFIDRWSTNGGLLLGSAIAIALGIGLEKFFELFMDWTKAGMAVTFTYSAGFMIWLSQYLWRVENKQTTYAKQLSNYEQEIMIRRLSELTDEEIDALCEEVGIENEDVSTALQGDDKIKALSKKEQILELFRTTEMKSSMDPRAGLPLFK</sequence>
<keyword evidence="1" id="KW-1133">Transmembrane helix</keyword>
<reference evidence="2 3" key="1">
    <citation type="submission" date="2024-02" db="EMBL/GenBank/DDBJ databases">
        <authorList>
            <person name="Chen Y."/>
            <person name="Shah S."/>
            <person name="Dougan E. K."/>
            <person name="Thang M."/>
            <person name="Chan C."/>
        </authorList>
    </citation>
    <scope>NUCLEOTIDE SEQUENCE [LARGE SCALE GENOMIC DNA]</scope>
</reference>
<dbReference type="PANTHER" id="PTHR35734">
    <property type="entry name" value="OS01G0805200 PROTEIN"/>
    <property type="match status" value="1"/>
</dbReference>
<dbReference type="InterPro" id="IPR021562">
    <property type="entry name" value="DUF3007"/>
</dbReference>
<proteinExistence type="predicted"/>
<accession>A0ABP0JKK2</accession>
<name>A0ABP0JKK2_9DINO</name>
<organism evidence="2 3">
    <name type="scientific">Durusdinium trenchii</name>
    <dbReference type="NCBI Taxonomy" id="1381693"/>
    <lineage>
        <taxon>Eukaryota</taxon>
        <taxon>Sar</taxon>
        <taxon>Alveolata</taxon>
        <taxon>Dinophyceae</taxon>
        <taxon>Suessiales</taxon>
        <taxon>Symbiodiniaceae</taxon>
        <taxon>Durusdinium</taxon>
    </lineage>
</organism>
<evidence type="ECO:0000256" key="1">
    <source>
        <dbReference type="SAM" id="Phobius"/>
    </source>
</evidence>
<keyword evidence="3" id="KW-1185">Reference proteome</keyword>
<keyword evidence="1" id="KW-0472">Membrane</keyword>
<dbReference type="EMBL" id="CAXAMM010007602">
    <property type="protein sequence ID" value="CAK9014796.1"/>
    <property type="molecule type" value="Genomic_DNA"/>
</dbReference>
<gene>
    <name evidence="2" type="ORF">SCF082_LOCUS12477</name>
</gene>
<dbReference type="PANTHER" id="PTHR35734:SF1">
    <property type="entry name" value="OS01G0805200 PROTEIN"/>
    <property type="match status" value="1"/>
</dbReference>
<evidence type="ECO:0000313" key="3">
    <source>
        <dbReference type="Proteomes" id="UP001642464"/>
    </source>
</evidence>
<comment type="caution">
    <text evidence="2">The sequence shown here is derived from an EMBL/GenBank/DDBJ whole genome shotgun (WGS) entry which is preliminary data.</text>
</comment>
<dbReference type="Pfam" id="PF11460">
    <property type="entry name" value="DUF3007"/>
    <property type="match status" value="1"/>
</dbReference>
<feature type="transmembrane region" description="Helical" evidence="1">
    <location>
        <begin position="100"/>
        <end position="121"/>
    </location>
</feature>